<dbReference type="Pfam" id="PF06985">
    <property type="entry name" value="HET"/>
    <property type="match status" value="1"/>
</dbReference>
<dbReference type="Proteomes" id="UP000193560">
    <property type="component" value="Unassembled WGS sequence"/>
</dbReference>
<dbReference type="InterPro" id="IPR010730">
    <property type="entry name" value="HET"/>
</dbReference>
<sequence>MTKDNSPQTPFQELTCDNTQRQEQEKPFKVVLIDIRTAGNSETIECIEMPLETEGLKFVALSYRWGELAETIIDTNLGYLATVTSFAMNDFYCLCRKMIDETDLKSIRYAWVDAICVDQTNYKRRKATIHHMSDIYERATYIVAIPDLHRQYLLNVSSANEKFAQDLDNNDNYIYHLIQGHTDELVELDKAFFDHIKTTKEDLDVETWRTTYAKYVWRDSTGMDGFRFIPDNCYGKFGYRPTKQVFLKNYPYLDGDPNMKNQPRTDLNDHISIADFPLLDPRRGYRDLTDMSSMTWKNLIIRRRNEILHAIQSLIDLIKDWSSRVWVISEFHIAKKKNNLKFWFIGLSGVRLGFSTFFEFDFGDTIVPPNTDLKINAQRHYRALQNTMIKQLTTQTFFQMMLGAKASKNEDRFYAILPHSKYKNKIDQVAHWNISTLLSVKLKLFEIVDVRDKLLLLFLAGNSHGPNSYESWPSFATSTITFASEHTDFHSWFPSNFELNNNNNNGSSPILLQHGPHSQRYFLQLTPKTYYVRRRAYNYGPKINTWGRQIGALRERLLPYNLGVFWDTVCIPYFNEKERMQLDDKKVPITYGTVHLIGSFDSNTWTLINVFDERTDWQLDDVYNHNLYHYRDNNHKGIVFNIY</sequence>
<evidence type="ECO:0000313" key="3">
    <source>
        <dbReference type="Proteomes" id="UP000193560"/>
    </source>
</evidence>
<dbReference type="InterPro" id="IPR052895">
    <property type="entry name" value="HetReg/Transcr_Mod"/>
</dbReference>
<dbReference type="EMBL" id="MCGE01000039">
    <property type="protein sequence ID" value="ORZ06427.1"/>
    <property type="molecule type" value="Genomic_DNA"/>
</dbReference>
<protein>
    <recommendedName>
        <fullName evidence="1">Heterokaryon incompatibility domain-containing protein</fullName>
    </recommendedName>
</protein>
<comment type="caution">
    <text evidence="2">The sequence shown here is derived from an EMBL/GenBank/DDBJ whole genome shotgun (WGS) entry which is preliminary data.</text>
</comment>
<gene>
    <name evidence="2" type="ORF">BCR42DRAFT_456403</name>
</gene>
<dbReference type="OrthoDB" id="4161196at2759"/>
<evidence type="ECO:0000313" key="2">
    <source>
        <dbReference type="EMBL" id="ORZ06427.1"/>
    </source>
</evidence>
<feature type="domain" description="Heterokaryon incompatibility" evidence="1">
    <location>
        <begin position="58"/>
        <end position="169"/>
    </location>
</feature>
<accession>A0A1X2HZY2</accession>
<name>A0A1X2HZY2_9FUNG</name>
<dbReference type="PANTHER" id="PTHR24148">
    <property type="entry name" value="ANKYRIN REPEAT DOMAIN-CONTAINING PROTEIN 39 HOMOLOG-RELATED"/>
    <property type="match status" value="1"/>
</dbReference>
<evidence type="ECO:0000259" key="1">
    <source>
        <dbReference type="Pfam" id="PF06985"/>
    </source>
</evidence>
<keyword evidence="3" id="KW-1185">Reference proteome</keyword>
<dbReference type="PANTHER" id="PTHR24148:SF64">
    <property type="entry name" value="HETEROKARYON INCOMPATIBILITY DOMAIN-CONTAINING PROTEIN"/>
    <property type="match status" value="1"/>
</dbReference>
<proteinExistence type="predicted"/>
<organism evidence="2 3">
    <name type="scientific">Absidia repens</name>
    <dbReference type="NCBI Taxonomy" id="90262"/>
    <lineage>
        <taxon>Eukaryota</taxon>
        <taxon>Fungi</taxon>
        <taxon>Fungi incertae sedis</taxon>
        <taxon>Mucoromycota</taxon>
        <taxon>Mucoromycotina</taxon>
        <taxon>Mucoromycetes</taxon>
        <taxon>Mucorales</taxon>
        <taxon>Cunninghamellaceae</taxon>
        <taxon>Absidia</taxon>
    </lineage>
</organism>
<dbReference type="AlphaFoldDB" id="A0A1X2HZY2"/>
<reference evidence="2 3" key="1">
    <citation type="submission" date="2016-07" db="EMBL/GenBank/DDBJ databases">
        <title>Pervasive Adenine N6-methylation of Active Genes in Fungi.</title>
        <authorList>
            <consortium name="DOE Joint Genome Institute"/>
            <person name="Mondo S.J."/>
            <person name="Dannebaum R.O."/>
            <person name="Kuo R.C."/>
            <person name="Labutti K."/>
            <person name="Haridas S."/>
            <person name="Kuo A."/>
            <person name="Salamov A."/>
            <person name="Ahrendt S.R."/>
            <person name="Lipzen A."/>
            <person name="Sullivan W."/>
            <person name="Andreopoulos W.B."/>
            <person name="Clum A."/>
            <person name="Lindquist E."/>
            <person name="Daum C."/>
            <person name="Ramamoorthy G.K."/>
            <person name="Gryganskyi A."/>
            <person name="Culley D."/>
            <person name="Magnuson J.K."/>
            <person name="James T.Y."/>
            <person name="O'Malley M.A."/>
            <person name="Stajich J.E."/>
            <person name="Spatafora J.W."/>
            <person name="Visel A."/>
            <person name="Grigoriev I.V."/>
        </authorList>
    </citation>
    <scope>NUCLEOTIDE SEQUENCE [LARGE SCALE GENOMIC DNA]</scope>
    <source>
        <strain evidence="2 3">NRRL 1336</strain>
    </source>
</reference>